<evidence type="ECO:0000313" key="2">
    <source>
        <dbReference type="Proteomes" id="UP000036947"/>
    </source>
</evidence>
<dbReference type="Proteomes" id="UP000036947">
    <property type="component" value="Unassembled WGS sequence"/>
</dbReference>
<organism evidence="1 2">
    <name type="scientific">Tolypocladium ophioglossoides (strain CBS 100239)</name>
    <name type="common">Snaketongue truffleclub</name>
    <name type="synonym">Elaphocordyceps ophioglossoides</name>
    <dbReference type="NCBI Taxonomy" id="1163406"/>
    <lineage>
        <taxon>Eukaryota</taxon>
        <taxon>Fungi</taxon>
        <taxon>Dikarya</taxon>
        <taxon>Ascomycota</taxon>
        <taxon>Pezizomycotina</taxon>
        <taxon>Sordariomycetes</taxon>
        <taxon>Hypocreomycetidae</taxon>
        <taxon>Hypocreales</taxon>
        <taxon>Ophiocordycipitaceae</taxon>
        <taxon>Tolypocladium</taxon>
    </lineage>
</organism>
<gene>
    <name evidence="1" type="ORF">TOPH_01940</name>
</gene>
<reference evidence="1 2" key="1">
    <citation type="journal article" date="2015" name="BMC Genomics">
        <title>The genome of the truffle-parasite Tolypocladium ophioglossoides and the evolution of antifungal peptaibiotics.</title>
        <authorList>
            <person name="Quandt C.A."/>
            <person name="Bushley K.E."/>
            <person name="Spatafora J.W."/>
        </authorList>
    </citation>
    <scope>NUCLEOTIDE SEQUENCE [LARGE SCALE GENOMIC DNA]</scope>
    <source>
        <strain evidence="1 2">CBS 100239</strain>
    </source>
</reference>
<evidence type="ECO:0000313" key="1">
    <source>
        <dbReference type="EMBL" id="KND93767.1"/>
    </source>
</evidence>
<proteinExistence type="predicted"/>
<dbReference type="EMBL" id="LFRF01000003">
    <property type="protein sequence ID" value="KND93767.1"/>
    <property type="molecule type" value="Genomic_DNA"/>
</dbReference>
<protein>
    <submittedName>
        <fullName evidence="1">Uncharacterized protein</fullName>
    </submittedName>
</protein>
<dbReference type="OrthoDB" id="10600100at2759"/>
<keyword evidence="2" id="KW-1185">Reference proteome</keyword>
<accession>A0A0L0NI06</accession>
<name>A0A0L0NI06_TOLOC</name>
<sequence length="169" mass="18234">MELGWHFSRALIQILLAALRLTWSLRNVLRNLPAVPRRVLKRHDAQPPRLRLGPHEEAVHAPLLQLVHGVVQVVDPDGHLEPLARVARADGGRGDELGRGLDAQQVDDDVAELDGAGVGVLEEHLGGEDARVKGLAGGEVVREEGHGGERGEGVEGRCCGHGGRVLSWR</sequence>
<dbReference type="AlphaFoldDB" id="A0A0L0NI06"/>
<comment type="caution">
    <text evidence="1">The sequence shown here is derived from an EMBL/GenBank/DDBJ whole genome shotgun (WGS) entry which is preliminary data.</text>
</comment>